<dbReference type="InterPro" id="IPR036390">
    <property type="entry name" value="WH_DNA-bd_sf"/>
</dbReference>
<evidence type="ECO:0000256" key="1">
    <source>
        <dbReference type="ARBA" id="ARBA00023015"/>
    </source>
</evidence>
<dbReference type="SUPFAM" id="SSF46785">
    <property type="entry name" value="Winged helix' DNA-binding domain"/>
    <property type="match status" value="1"/>
</dbReference>
<evidence type="ECO:0000313" key="5">
    <source>
        <dbReference type="EMBL" id="MFB9839039.1"/>
    </source>
</evidence>
<protein>
    <submittedName>
        <fullName evidence="5">MarR family winged helix-turn-helix transcriptional regulator</fullName>
    </submittedName>
</protein>
<gene>
    <name evidence="5" type="ORF">ACFFNX_43520</name>
</gene>
<comment type="caution">
    <text evidence="5">The sequence shown here is derived from an EMBL/GenBank/DDBJ whole genome shotgun (WGS) entry which is preliminary data.</text>
</comment>
<organism evidence="5 6">
    <name type="scientific">Actinoallomurus acaciae</name>
    <dbReference type="NCBI Taxonomy" id="502577"/>
    <lineage>
        <taxon>Bacteria</taxon>
        <taxon>Bacillati</taxon>
        <taxon>Actinomycetota</taxon>
        <taxon>Actinomycetes</taxon>
        <taxon>Streptosporangiales</taxon>
        <taxon>Thermomonosporaceae</taxon>
        <taxon>Actinoallomurus</taxon>
    </lineage>
</organism>
<evidence type="ECO:0000256" key="3">
    <source>
        <dbReference type="ARBA" id="ARBA00023163"/>
    </source>
</evidence>
<evidence type="ECO:0000259" key="4">
    <source>
        <dbReference type="PROSITE" id="PS50995"/>
    </source>
</evidence>
<reference evidence="5 6" key="1">
    <citation type="submission" date="2024-09" db="EMBL/GenBank/DDBJ databases">
        <authorList>
            <person name="Sun Q."/>
            <person name="Mori K."/>
        </authorList>
    </citation>
    <scope>NUCLEOTIDE SEQUENCE [LARGE SCALE GENOMIC DNA]</scope>
    <source>
        <strain evidence="5 6">TBRC 0563</strain>
    </source>
</reference>
<dbReference type="Pfam" id="PF13463">
    <property type="entry name" value="HTH_27"/>
    <property type="match status" value="1"/>
</dbReference>
<evidence type="ECO:0000256" key="2">
    <source>
        <dbReference type="ARBA" id="ARBA00023125"/>
    </source>
</evidence>
<dbReference type="PANTHER" id="PTHR33164:SF57">
    <property type="entry name" value="MARR-FAMILY TRANSCRIPTIONAL REGULATOR"/>
    <property type="match status" value="1"/>
</dbReference>
<keyword evidence="2" id="KW-0238">DNA-binding</keyword>
<accession>A0ABV5YVC2</accession>
<dbReference type="PROSITE" id="PS01117">
    <property type="entry name" value="HTH_MARR_1"/>
    <property type="match status" value="1"/>
</dbReference>
<proteinExistence type="predicted"/>
<dbReference type="RefSeq" id="WP_378212117.1">
    <property type="nucleotide sequence ID" value="NZ_JBHLZP010000624.1"/>
</dbReference>
<dbReference type="Gene3D" id="1.10.10.10">
    <property type="entry name" value="Winged helix-like DNA-binding domain superfamily/Winged helix DNA-binding domain"/>
    <property type="match status" value="1"/>
</dbReference>
<dbReference type="PROSITE" id="PS50995">
    <property type="entry name" value="HTH_MARR_2"/>
    <property type="match status" value="1"/>
</dbReference>
<dbReference type="SMART" id="SM00347">
    <property type="entry name" value="HTH_MARR"/>
    <property type="match status" value="1"/>
</dbReference>
<keyword evidence="1" id="KW-0805">Transcription regulation</keyword>
<evidence type="ECO:0000313" key="6">
    <source>
        <dbReference type="Proteomes" id="UP001589627"/>
    </source>
</evidence>
<dbReference type="InterPro" id="IPR023187">
    <property type="entry name" value="Tscrpt_reg_MarR-type_CS"/>
</dbReference>
<dbReference type="InterPro" id="IPR036388">
    <property type="entry name" value="WH-like_DNA-bd_sf"/>
</dbReference>
<dbReference type="InterPro" id="IPR039422">
    <property type="entry name" value="MarR/SlyA-like"/>
</dbReference>
<name>A0ABV5YVC2_9ACTN</name>
<keyword evidence="3" id="KW-0804">Transcription</keyword>
<dbReference type="Proteomes" id="UP001589627">
    <property type="component" value="Unassembled WGS sequence"/>
</dbReference>
<feature type="domain" description="HTH marR-type" evidence="4">
    <location>
        <begin position="8"/>
        <end position="142"/>
    </location>
</feature>
<dbReference type="InterPro" id="IPR000835">
    <property type="entry name" value="HTH_MarR-typ"/>
</dbReference>
<sequence>MIIDTGSFDSLGELLLALGGRLTRLQTEILASLEQPLTIRQYRILSRVGAGHTSLTALCKLAHRNPSTMSESVDKLVNQGFLIRGTADTSRRMMRLELTAKGRKACDAADRALEKFTRELTADIPPELEEQLLPALTKTYLVIQADLDDR</sequence>
<dbReference type="EMBL" id="JBHLZP010000624">
    <property type="protein sequence ID" value="MFB9839039.1"/>
    <property type="molecule type" value="Genomic_DNA"/>
</dbReference>
<dbReference type="PANTHER" id="PTHR33164">
    <property type="entry name" value="TRANSCRIPTIONAL REGULATOR, MARR FAMILY"/>
    <property type="match status" value="1"/>
</dbReference>
<keyword evidence="6" id="KW-1185">Reference proteome</keyword>